<dbReference type="AlphaFoldDB" id="I7LCF6"/>
<comment type="caution">
    <text evidence="1">The sequence shown here is derived from an EMBL/GenBank/DDBJ whole genome shotgun (WGS) entry which is preliminary data.</text>
</comment>
<keyword evidence="4" id="KW-1185">Reference proteome</keyword>
<dbReference type="Proteomes" id="UP000009326">
    <property type="component" value="Unassembled WGS sequence"/>
</dbReference>
<evidence type="ECO:0000313" key="2">
    <source>
        <dbReference type="EMBL" id="KRN08942.1"/>
    </source>
</evidence>
<dbReference type="RefSeq" id="WP_008472379.1">
    <property type="nucleotide sequence ID" value="NZ_AYZO01000060.1"/>
</dbReference>
<dbReference type="EMBL" id="CAKC01000021">
    <property type="protein sequence ID" value="CCI86441.1"/>
    <property type="molecule type" value="Genomic_DNA"/>
</dbReference>
<dbReference type="PATRIC" id="fig|1423751.3.peg.1699"/>
<accession>I7LCF6</accession>
<protein>
    <submittedName>
        <fullName evidence="1">Uncharacterized protein</fullName>
    </submittedName>
</protein>
<reference evidence="1 3" key="1">
    <citation type="submission" date="2012-06" db="EMBL/GenBank/DDBJ databases">
        <title>Draft genome sequence of Lactobacillus gigeriorum CRBIP 24.85T, isolated from chicken crop.</title>
        <authorList>
            <person name="Cousin S."/>
            <person name="Ma L."/>
            <person name="Creno S."/>
            <person name="Clermont D."/>
            <person name="Loux V."/>
            <person name="Bizet C."/>
            <person name="Bouchier C."/>
        </authorList>
    </citation>
    <scope>NUCLEOTIDE SEQUENCE [LARGE SCALE GENOMIC DNA]</scope>
    <source>
        <strain evidence="3">CRBIP 24.85T</strain>
        <strain evidence="1">Type strain: CRBIP 24.85</strain>
    </source>
</reference>
<evidence type="ECO:0000313" key="1">
    <source>
        <dbReference type="EMBL" id="CCI86441.1"/>
    </source>
</evidence>
<sequence length="284" mass="32631">MINFKNNFKTISLTDDLFLLIKQIANLGFVTKPQLEMIYSIIKNKPTSISNHVLNKLVNKDKVLNRIKSNESQNRIKQIAYVISRYGRNLLSAYHCFYRDPRSFGINFHNLQANEVVIQALYASNFKPTALGSNNSSLRFNDEEKTVSITNSFGSTFTLPTFDVPFYDKKVSKPVVSRLNEDYFIKNADLARLPELLTEGLLVGGITDKKLRLSLDSKAQSTFSSEKGNEDDDWFVQDLSFLKNPRLPRYISFFKPFLSKKFIEEMQSYQGLTKMSGLRGWGRM</sequence>
<name>I7LCF6_9LACO</name>
<dbReference type="EMBL" id="AYZO01000060">
    <property type="protein sequence ID" value="KRN08942.1"/>
    <property type="molecule type" value="Genomic_DNA"/>
</dbReference>
<proteinExistence type="predicted"/>
<evidence type="ECO:0000313" key="4">
    <source>
        <dbReference type="Proteomes" id="UP000051521"/>
    </source>
</evidence>
<evidence type="ECO:0000313" key="3">
    <source>
        <dbReference type="Proteomes" id="UP000009326"/>
    </source>
</evidence>
<dbReference type="Proteomes" id="UP000051521">
    <property type="component" value="Unassembled WGS sequence"/>
</dbReference>
<reference evidence="2 4" key="2">
    <citation type="journal article" date="2015" name="Genome Announc.">
        <title>Expanding the biotechnology potential of lactobacilli through comparative genomics of 213 strains and associated genera.</title>
        <authorList>
            <person name="Sun Z."/>
            <person name="Harris H.M."/>
            <person name="McCann A."/>
            <person name="Guo C."/>
            <person name="Argimon S."/>
            <person name="Zhang W."/>
            <person name="Yang X."/>
            <person name="Jeffery I.B."/>
            <person name="Cooney J.C."/>
            <person name="Kagawa T.F."/>
            <person name="Liu W."/>
            <person name="Song Y."/>
            <person name="Salvetti E."/>
            <person name="Wrobel A."/>
            <person name="Rasinkangas P."/>
            <person name="Parkhill J."/>
            <person name="Rea M.C."/>
            <person name="O'Sullivan O."/>
            <person name="Ritari J."/>
            <person name="Douillard F.P."/>
            <person name="Paul Ross R."/>
            <person name="Yang R."/>
            <person name="Briner A.E."/>
            <person name="Felis G.E."/>
            <person name="de Vos W.M."/>
            <person name="Barrangou R."/>
            <person name="Klaenhammer T.R."/>
            <person name="Caufield P.W."/>
            <person name="Cui Y."/>
            <person name="Zhang H."/>
            <person name="O'Toole P.W."/>
        </authorList>
    </citation>
    <scope>NUCLEOTIDE SEQUENCE [LARGE SCALE GENOMIC DNA]</scope>
    <source>
        <strain evidence="2 4">DSM 23908</strain>
    </source>
</reference>
<gene>
    <name evidence="1" type="ORF">BN52_07530</name>
    <name evidence="2" type="ORF">FC38_GL001644</name>
</gene>
<organism evidence="1 3">
    <name type="scientific">Lactobacillus gigeriorum DSM 23908 = CRBIP 24.85</name>
    <dbReference type="NCBI Taxonomy" id="1423751"/>
    <lineage>
        <taxon>Bacteria</taxon>
        <taxon>Bacillati</taxon>
        <taxon>Bacillota</taxon>
        <taxon>Bacilli</taxon>
        <taxon>Lactobacillales</taxon>
        <taxon>Lactobacillaceae</taxon>
        <taxon>Lactobacillus</taxon>
    </lineage>
</organism>